<dbReference type="PRINTS" id="PR01438">
    <property type="entry name" value="UNVRSLSTRESS"/>
</dbReference>
<dbReference type="HOGENOM" id="CLU_049301_19_1_2"/>
<feature type="domain" description="UspA" evidence="2">
    <location>
        <begin position="4"/>
        <end position="180"/>
    </location>
</feature>
<evidence type="ECO:0000313" key="3">
    <source>
        <dbReference type="EMBL" id="ADJ13919.1"/>
    </source>
</evidence>
<proteinExistence type="inferred from homology"/>
<protein>
    <submittedName>
        <fullName evidence="3">UspA domain protein</fullName>
    </submittedName>
    <submittedName>
        <fullName evidence="4">UspA domain-containing protein</fullName>
    </submittedName>
</protein>
<dbReference type="AlphaFoldDB" id="D8J6P2"/>
<evidence type="ECO:0000256" key="1">
    <source>
        <dbReference type="ARBA" id="ARBA00008791"/>
    </source>
</evidence>
<evidence type="ECO:0000313" key="5">
    <source>
        <dbReference type="Proteomes" id="UP000000390"/>
    </source>
</evidence>
<dbReference type="Proteomes" id="UP000000390">
    <property type="component" value="Chromosome"/>
</dbReference>
<dbReference type="CDD" id="cd00293">
    <property type="entry name" value="USP-like"/>
    <property type="match status" value="1"/>
</dbReference>
<evidence type="ECO:0000259" key="2">
    <source>
        <dbReference type="Pfam" id="PF00582"/>
    </source>
</evidence>
<dbReference type="KEGG" id="hje:HacjB3_02630"/>
<dbReference type="SUPFAM" id="SSF52402">
    <property type="entry name" value="Adenine nucleotide alpha hydrolases-like"/>
    <property type="match status" value="1"/>
</dbReference>
<dbReference type="InterPro" id="IPR014729">
    <property type="entry name" value="Rossmann-like_a/b/a_fold"/>
</dbReference>
<dbReference type="Pfam" id="PF00582">
    <property type="entry name" value="Usp"/>
    <property type="match status" value="1"/>
</dbReference>
<comment type="similarity">
    <text evidence="1">Belongs to the universal stress protein A family.</text>
</comment>
<accession>D8J6P2</accession>
<evidence type="ECO:0000313" key="6">
    <source>
        <dbReference type="Proteomes" id="UP000011645"/>
    </source>
</evidence>
<gene>
    <name evidence="3" type="ordered locus">HacjB3_02630</name>
    <name evidence="4" type="ORF">C497_16692</name>
</gene>
<dbReference type="eggNOG" id="arCOG03050">
    <property type="taxonomic scope" value="Archaea"/>
</dbReference>
<evidence type="ECO:0000313" key="4">
    <source>
        <dbReference type="EMBL" id="ELY34036.1"/>
    </source>
</evidence>
<dbReference type="PANTHER" id="PTHR46268:SF6">
    <property type="entry name" value="UNIVERSAL STRESS PROTEIN UP12"/>
    <property type="match status" value="1"/>
</dbReference>
<dbReference type="RefSeq" id="WP_008418265.1">
    <property type="nucleotide sequence ID" value="NC_014297.1"/>
</dbReference>
<sequence>MGLDTLLVALGEQDASHIDAFAKAVTDVAGPAGATVVIAHVLTEETYRAALEEAGEETQSLLETRFKEGVPAHPGLEGDVPAWVTRRLPTAADRPEVIERFFDRKDLIQDLATALGETGINYEIRGAVGDPAERVVAMAADREADFVVVGGRKQSSARRALFGSVSQEILESVHCPVISIREGVHE</sequence>
<dbReference type="OrthoDB" id="350367at2157"/>
<organism evidence="3 5">
    <name type="scientific">Halalkalicoccus jeotgali (strain DSM 18796 / CECT 7217 / JCM 14584 / KCTC 4019 / B3)</name>
    <dbReference type="NCBI Taxonomy" id="795797"/>
    <lineage>
        <taxon>Archaea</taxon>
        <taxon>Methanobacteriati</taxon>
        <taxon>Methanobacteriota</taxon>
        <taxon>Stenosarchaea group</taxon>
        <taxon>Halobacteria</taxon>
        <taxon>Halobacteriales</taxon>
        <taxon>Halococcaceae</taxon>
        <taxon>Halalkalicoccus</taxon>
    </lineage>
</organism>
<dbReference type="EMBL" id="AOHV01000042">
    <property type="protein sequence ID" value="ELY34036.1"/>
    <property type="molecule type" value="Genomic_DNA"/>
</dbReference>
<dbReference type="GeneID" id="9418326"/>
<dbReference type="PANTHER" id="PTHR46268">
    <property type="entry name" value="STRESS RESPONSE PROTEIN NHAX"/>
    <property type="match status" value="1"/>
</dbReference>
<reference evidence="3 5" key="1">
    <citation type="journal article" date="2010" name="J. Bacteriol.">
        <title>Complete genome sequence of Halalkalicoccus jeotgali B3(T), an extremely halophilic archaeon.</title>
        <authorList>
            <person name="Roh S.W."/>
            <person name="Nam Y.D."/>
            <person name="Nam S.H."/>
            <person name="Choi S.H."/>
            <person name="Park H.S."/>
            <person name="Bae J.W."/>
        </authorList>
    </citation>
    <scope>NUCLEOTIDE SEQUENCE [LARGE SCALE GENOMIC DNA]</scope>
    <source>
        <strain evidence="3">B3</strain>
        <strain evidence="5">DSM 18796 / CECT 7217 / JCM 14584 / KCTC 4019 / B3</strain>
    </source>
</reference>
<dbReference type="InterPro" id="IPR006015">
    <property type="entry name" value="Universal_stress_UspA"/>
</dbReference>
<dbReference type="InterPro" id="IPR006016">
    <property type="entry name" value="UspA"/>
</dbReference>
<dbReference type="Proteomes" id="UP000011645">
    <property type="component" value="Unassembled WGS sequence"/>
</dbReference>
<keyword evidence="6" id="KW-1185">Reference proteome</keyword>
<dbReference type="PATRIC" id="fig|795797.18.peg.532"/>
<dbReference type="EMBL" id="CP002062">
    <property type="protein sequence ID" value="ADJ13919.1"/>
    <property type="molecule type" value="Genomic_DNA"/>
</dbReference>
<dbReference type="Gene3D" id="3.40.50.620">
    <property type="entry name" value="HUPs"/>
    <property type="match status" value="1"/>
</dbReference>
<name>D8J6P2_HALJB</name>
<reference evidence="4 6" key="2">
    <citation type="journal article" date="2014" name="PLoS Genet.">
        <title>Phylogenetically driven sequencing of extremely halophilic archaea reveals strategies for static and dynamic osmo-response.</title>
        <authorList>
            <person name="Becker E.A."/>
            <person name="Seitzer P.M."/>
            <person name="Tritt A."/>
            <person name="Larsen D."/>
            <person name="Krusor M."/>
            <person name="Yao A.I."/>
            <person name="Wu D."/>
            <person name="Madern D."/>
            <person name="Eisen J.A."/>
            <person name="Darling A.E."/>
            <person name="Facciotti M.T."/>
        </authorList>
    </citation>
    <scope>NUCLEOTIDE SEQUENCE [LARGE SCALE GENOMIC DNA]</scope>
    <source>
        <strain evidence="4">B3</strain>
        <strain evidence="6">DSM 18796 / CECT 7217 / JCM 14584 / KCTC 4019 / B3</strain>
    </source>
</reference>